<evidence type="ECO:0000313" key="1">
    <source>
        <dbReference type="EMBL" id="KAI5676157.1"/>
    </source>
</evidence>
<evidence type="ECO:0000313" key="2">
    <source>
        <dbReference type="Proteomes" id="UP001060085"/>
    </source>
</evidence>
<organism evidence="1 2">
    <name type="scientific">Catharanthus roseus</name>
    <name type="common">Madagascar periwinkle</name>
    <name type="synonym">Vinca rosea</name>
    <dbReference type="NCBI Taxonomy" id="4058"/>
    <lineage>
        <taxon>Eukaryota</taxon>
        <taxon>Viridiplantae</taxon>
        <taxon>Streptophyta</taxon>
        <taxon>Embryophyta</taxon>
        <taxon>Tracheophyta</taxon>
        <taxon>Spermatophyta</taxon>
        <taxon>Magnoliopsida</taxon>
        <taxon>eudicotyledons</taxon>
        <taxon>Gunneridae</taxon>
        <taxon>Pentapetalae</taxon>
        <taxon>asterids</taxon>
        <taxon>lamiids</taxon>
        <taxon>Gentianales</taxon>
        <taxon>Apocynaceae</taxon>
        <taxon>Rauvolfioideae</taxon>
        <taxon>Vinceae</taxon>
        <taxon>Catharanthinae</taxon>
        <taxon>Catharanthus</taxon>
    </lineage>
</organism>
<name>A0ACC0BU85_CATRO</name>
<comment type="caution">
    <text evidence="1">The sequence shown here is derived from an EMBL/GenBank/DDBJ whole genome shotgun (WGS) entry which is preliminary data.</text>
</comment>
<protein>
    <submittedName>
        <fullName evidence="1">Uncharacterized protein</fullName>
    </submittedName>
</protein>
<reference evidence="2" key="1">
    <citation type="journal article" date="2023" name="Nat. Plants">
        <title>Single-cell RNA sequencing provides a high-resolution roadmap for understanding the multicellular compartmentation of specialized metabolism.</title>
        <authorList>
            <person name="Sun S."/>
            <person name="Shen X."/>
            <person name="Li Y."/>
            <person name="Li Y."/>
            <person name="Wang S."/>
            <person name="Li R."/>
            <person name="Zhang H."/>
            <person name="Shen G."/>
            <person name="Guo B."/>
            <person name="Wei J."/>
            <person name="Xu J."/>
            <person name="St-Pierre B."/>
            <person name="Chen S."/>
            <person name="Sun C."/>
        </authorList>
    </citation>
    <scope>NUCLEOTIDE SEQUENCE [LARGE SCALE GENOMIC DNA]</scope>
</reference>
<keyword evidence="2" id="KW-1185">Reference proteome</keyword>
<accession>A0ACC0BU85</accession>
<dbReference type="Proteomes" id="UP001060085">
    <property type="component" value="Linkage Group LG02"/>
</dbReference>
<dbReference type="EMBL" id="CM044702">
    <property type="protein sequence ID" value="KAI5676157.1"/>
    <property type="molecule type" value="Genomic_DNA"/>
</dbReference>
<gene>
    <name evidence="1" type="ORF">M9H77_07107</name>
</gene>
<sequence length="183" mass="21836">MFLWRFYKNKNDRWAKVLRTKYGRVSDYWVQQGRSQLSYIWRCLVSNSKHLEQKFVWKVLNRKEVLFIWLPQDILQELTKINLANGDAQTDQLHWSPSEKGQFTTTKAYLGLLNFGDEGNGHKRKQIWNFKGPSRASMLLWFIKHDRILTKSLLMQWNVSDMACCTLCERKEETALHATRDYS</sequence>
<proteinExistence type="predicted"/>